<sequence>MKSPMELVLELHSYDGRQAKTGMQSTNLQNVRRQAKADRSDSSNSRKLASYYQKKPTRGSDSCNQAGKARMVGVFGITDFSKKTALSEEKYGLVSRVFILCDEEDDIQDFLNWIISKKPPDEVKKIPGSDHMVMISKPLALCAYL</sequence>
<dbReference type="Gene3D" id="3.40.50.1820">
    <property type="entry name" value="alpha/beta hydrolase"/>
    <property type="match status" value="1"/>
</dbReference>
<dbReference type="GO" id="GO:0009694">
    <property type="term" value="P:jasmonic acid metabolic process"/>
    <property type="evidence" value="ECO:0007669"/>
    <property type="project" value="TreeGrafter"/>
</dbReference>
<dbReference type="GO" id="GO:0080030">
    <property type="term" value="F:methyl indole-3-acetate esterase activity"/>
    <property type="evidence" value="ECO:0007669"/>
    <property type="project" value="TreeGrafter"/>
</dbReference>
<dbReference type="Proteomes" id="UP001141806">
    <property type="component" value="Unassembled WGS sequence"/>
</dbReference>
<protein>
    <submittedName>
        <fullName evidence="2">Uncharacterized protein</fullName>
    </submittedName>
</protein>
<dbReference type="InterPro" id="IPR045889">
    <property type="entry name" value="MES/HNL"/>
</dbReference>
<evidence type="ECO:0000313" key="3">
    <source>
        <dbReference type="Proteomes" id="UP001141806"/>
    </source>
</evidence>
<name>A0A9Q0GU13_9MAGN</name>
<evidence type="ECO:0000256" key="1">
    <source>
        <dbReference type="SAM" id="MobiDB-lite"/>
    </source>
</evidence>
<dbReference type="AlphaFoldDB" id="A0A9Q0GU13"/>
<reference evidence="2" key="1">
    <citation type="journal article" date="2023" name="Plant J.">
        <title>The genome of the king protea, Protea cynaroides.</title>
        <authorList>
            <person name="Chang J."/>
            <person name="Duong T.A."/>
            <person name="Schoeman C."/>
            <person name="Ma X."/>
            <person name="Roodt D."/>
            <person name="Barker N."/>
            <person name="Li Z."/>
            <person name="Van de Peer Y."/>
            <person name="Mizrachi E."/>
        </authorList>
    </citation>
    <scope>NUCLEOTIDE SEQUENCE</scope>
    <source>
        <tissue evidence="2">Young leaves</tissue>
    </source>
</reference>
<dbReference type="GO" id="GO:0009696">
    <property type="term" value="P:salicylic acid metabolic process"/>
    <property type="evidence" value="ECO:0007669"/>
    <property type="project" value="TreeGrafter"/>
</dbReference>
<dbReference type="PANTHER" id="PTHR10992:SF1066">
    <property type="entry name" value="METHYL JASMONATE ESTERASE 1"/>
    <property type="match status" value="1"/>
</dbReference>
<proteinExistence type="predicted"/>
<dbReference type="OrthoDB" id="408373at2759"/>
<accession>A0A9Q0GU13</accession>
<dbReference type="InterPro" id="IPR029058">
    <property type="entry name" value="AB_hydrolase_fold"/>
</dbReference>
<dbReference type="PANTHER" id="PTHR10992">
    <property type="entry name" value="METHYLESTERASE FAMILY MEMBER"/>
    <property type="match status" value="1"/>
</dbReference>
<gene>
    <name evidence="2" type="ORF">NE237_029883</name>
</gene>
<dbReference type="GO" id="GO:0080031">
    <property type="term" value="F:methyl salicylate esterase activity"/>
    <property type="evidence" value="ECO:0007669"/>
    <property type="project" value="TreeGrafter"/>
</dbReference>
<evidence type="ECO:0000313" key="2">
    <source>
        <dbReference type="EMBL" id="KAJ4953051.1"/>
    </source>
</evidence>
<dbReference type="EMBL" id="JAMYWD010000012">
    <property type="protein sequence ID" value="KAJ4953051.1"/>
    <property type="molecule type" value="Genomic_DNA"/>
</dbReference>
<comment type="caution">
    <text evidence="2">The sequence shown here is derived from an EMBL/GenBank/DDBJ whole genome shotgun (WGS) entry which is preliminary data.</text>
</comment>
<dbReference type="GO" id="GO:0080032">
    <property type="term" value="F:methyl jasmonate esterase activity"/>
    <property type="evidence" value="ECO:0007669"/>
    <property type="project" value="TreeGrafter"/>
</dbReference>
<feature type="region of interest" description="Disordered" evidence="1">
    <location>
        <begin position="18"/>
        <end position="64"/>
    </location>
</feature>
<organism evidence="2 3">
    <name type="scientific">Protea cynaroides</name>
    <dbReference type="NCBI Taxonomy" id="273540"/>
    <lineage>
        <taxon>Eukaryota</taxon>
        <taxon>Viridiplantae</taxon>
        <taxon>Streptophyta</taxon>
        <taxon>Embryophyta</taxon>
        <taxon>Tracheophyta</taxon>
        <taxon>Spermatophyta</taxon>
        <taxon>Magnoliopsida</taxon>
        <taxon>Proteales</taxon>
        <taxon>Proteaceae</taxon>
        <taxon>Protea</taxon>
    </lineage>
</organism>
<feature type="compositionally biased region" description="Polar residues" evidence="1">
    <location>
        <begin position="21"/>
        <end position="32"/>
    </location>
</feature>
<keyword evidence="3" id="KW-1185">Reference proteome</keyword>